<accession>A0AAV7PZ91</accession>
<dbReference type="EMBL" id="JANPWB010000011">
    <property type="protein sequence ID" value="KAJ1133320.1"/>
    <property type="molecule type" value="Genomic_DNA"/>
</dbReference>
<evidence type="ECO:0000313" key="1">
    <source>
        <dbReference type="EMBL" id="KAJ1133320.1"/>
    </source>
</evidence>
<dbReference type="AlphaFoldDB" id="A0AAV7PZ91"/>
<organism evidence="1 2">
    <name type="scientific">Pleurodeles waltl</name>
    <name type="common">Iberian ribbed newt</name>
    <dbReference type="NCBI Taxonomy" id="8319"/>
    <lineage>
        <taxon>Eukaryota</taxon>
        <taxon>Metazoa</taxon>
        <taxon>Chordata</taxon>
        <taxon>Craniata</taxon>
        <taxon>Vertebrata</taxon>
        <taxon>Euteleostomi</taxon>
        <taxon>Amphibia</taxon>
        <taxon>Batrachia</taxon>
        <taxon>Caudata</taxon>
        <taxon>Salamandroidea</taxon>
        <taxon>Salamandridae</taxon>
        <taxon>Pleurodelinae</taxon>
        <taxon>Pleurodeles</taxon>
    </lineage>
</organism>
<dbReference type="Proteomes" id="UP001066276">
    <property type="component" value="Chromosome 7"/>
</dbReference>
<evidence type="ECO:0000313" key="2">
    <source>
        <dbReference type="Proteomes" id="UP001066276"/>
    </source>
</evidence>
<gene>
    <name evidence="1" type="ORF">NDU88_011615</name>
</gene>
<evidence type="ECO:0008006" key="3">
    <source>
        <dbReference type="Google" id="ProtNLM"/>
    </source>
</evidence>
<protein>
    <recommendedName>
        <fullName evidence="3">Secreted protein</fullName>
    </recommendedName>
</protein>
<reference evidence="1" key="1">
    <citation type="journal article" date="2022" name="bioRxiv">
        <title>Sequencing and chromosome-scale assembly of the giantPleurodeles waltlgenome.</title>
        <authorList>
            <person name="Brown T."/>
            <person name="Elewa A."/>
            <person name="Iarovenko S."/>
            <person name="Subramanian E."/>
            <person name="Araus A.J."/>
            <person name="Petzold A."/>
            <person name="Susuki M."/>
            <person name="Suzuki K.-i.T."/>
            <person name="Hayashi T."/>
            <person name="Toyoda A."/>
            <person name="Oliveira C."/>
            <person name="Osipova E."/>
            <person name="Leigh N.D."/>
            <person name="Simon A."/>
            <person name="Yun M.H."/>
        </authorList>
    </citation>
    <scope>NUCLEOTIDE SEQUENCE</scope>
    <source>
        <strain evidence="1">20211129_DDA</strain>
        <tissue evidence="1">Liver</tissue>
    </source>
</reference>
<proteinExistence type="predicted"/>
<comment type="caution">
    <text evidence="1">The sequence shown here is derived from an EMBL/GenBank/DDBJ whole genome shotgun (WGS) entry which is preliminary data.</text>
</comment>
<sequence>MLPCAGPWRWLLRWSWGPFSLPGVRSETGLWMGSAVVSLDASLRRALAVAVEVVVGPVLFAGGVRSETGLWLGSAVVSLDASLRRGLTVAAEVVVGPVLFAGCQE</sequence>
<name>A0AAV7PZ91_PLEWA</name>
<keyword evidence="2" id="KW-1185">Reference proteome</keyword>